<dbReference type="EMBL" id="JWJG01000028">
    <property type="protein sequence ID" value="KIF80473.1"/>
    <property type="molecule type" value="Genomic_DNA"/>
</dbReference>
<comment type="caution">
    <text evidence="2">The sequence shown here is derived from an EMBL/GenBank/DDBJ whole genome shotgun (WGS) entry which is preliminary data.</text>
</comment>
<dbReference type="RefSeq" id="WP_040039376.1">
    <property type="nucleotide sequence ID" value="NZ_JWJG01000028.1"/>
</dbReference>
<gene>
    <name evidence="2" type="ORF">TSA66_06005</name>
</gene>
<keyword evidence="3" id="KW-1185">Reference proteome</keyword>
<dbReference type="AlphaFoldDB" id="A0A0C1Y0C7"/>
<evidence type="ECO:0000256" key="1">
    <source>
        <dbReference type="SAM" id="SignalP"/>
    </source>
</evidence>
<reference evidence="2 3" key="1">
    <citation type="submission" date="2014-12" db="EMBL/GenBank/DDBJ databases">
        <title>Denitrispirillum autotrophicum gen. nov., sp. nov., Denitrifying, Facultatively Autotrophic Bacteria Isolated from Rice Paddy Soil.</title>
        <authorList>
            <person name="Ishii S."/>
            <person name="Ashida N."/>
            <person name="Ohno H."/>
            <person name="Otsuka S."/>
            <person name="Yokota A."/>
            <person name="Senoo K."/>
        </authorList>
    </citation>
    <scope>NUCLEOTIDE SEQUENCE [LARGE SCALE GENOMIC DNA]</scope>
    <source>
        <strain evidence="2 3">TSA66</strain>
    </source>
</reference>
<dbReference type="STRING" id="709839.TSA66_06005"/>
<evidence type="ECO:0000313" key="3">
    <source>
        <dbReference type="Proteomes" id="UP000031572"/>
    </source>
</evidence>
<protein>
    <submittedName>
        <fullName evidence="2">Uncharacterized protein</fullName>
    </submittedName>
</protein>
<accession>A0A0C1Y0C7</accession>
<sequence length="99" mass="11366">MQQLFRISVSRLITAIALVAPLSLAHAHGDVNWSVSLGTAPAPMYAPPPVVYVQPQPVYVRPQPVYVQPAALVEYRQPYYVEEVRYRKHGHWKHHHHHD</sequence>
<keyword evidence="1" id="KW-0732">Signal</keyword>
<evidence type="ECO:0000313" key="2">
    <source>
        <dbReference type="EMBL" id="KIF80473.1"/>
    </source>
</evidence>
<organism evidence="2 3">
    <name type="scientific">Noviherbaspirillum autotrophicum</name>
    <dbReference type="NCBI Taxonomy" id="709839"/>
    <lineage>
        <taxon>Bacteria</taxon>
        <taxon>Pseudomonadati</taxon>
        <taxon>Pseudomonadota</taxon>
        <taxon>Betaproteobacteria</taxon>
        <taxon>Burkholderiales</taxon>
        <taxon>Oxalobacteraceae</taxon>
        <taxon>Noviherbaspirillum</taxon>
    </lineage>
</organism>
<feature type="chain" id="PRO_5002160345" evidence="1">
    <location>
        <begin position="28"/>
        <end position="99"/>
    </location>
</feature>
<feature type="signal peptide" evidence="1">
    <location>
        <begin position="1"/>
        <end position="27"/>
    </location>
</feature>
<dbReference type="Proteomes" id="UP000031572">
    <property type="component" value="Unassembled WGS sequence"/>
</dbReference>
<name>A0A0C1Y0C7_9BURK</name>
<proteinExistence type="predicted"/>